<keyword evidence="2" id="KW-1185">Reference proteome</keyword>
<sequence length="50" mass="5567">SIPLIHTHTQTMVIAHFISCVFHDETLVQGARQPRTACYSSCLDICALTH</sequence>
<evidence type="ECO:0000313" key="1">
    <source>
        <dbReference type="EMBL" id="EUC45819.1"/>
    </source>
</evidence>
<name>W6ZE99_COCMI</name>
<accession>W6ZE99</accession>
<dbReference type="GeneID" id="19124771"/>
<dbReference type="EMBL" id="KI963977">
    <property type="protein sequence ID" value="EUC45819.1"/>
    <property type="molecule type" value="Genomic_DNA"/>
</dbReference>
<reference evidence="1 2" key="1">
    <citation type="journal article" date="2013" name="PLoS Genet.">
        <title>Comparative genome structure, secondary metabolite, and effector coding capacity across Cochliobolus pathogens.</title>
        <authorList>
            <person name="Condon B.J."/>
            <person name="Leng Y."/>
            <person name="Wu D."/>
            <person name="Bushley K.E."/>
            <person name="Ohm R.A."/>
            <person name="Otillar R."/>
            <person name="Martin J."/>
            <person name="Schackwitz W."/>
            <person name="Grimwood J."/>
            <person name="MohdZainudin N."/>
            <person name="Xue C."/>
            <person name="Wang R."/>
            <person name="Manning V.A."/>
            <person name="Dhillon B."/>
            <person name="Tu Z.J."/>
            <person name="Steffenson B.J."/>
            <person name="Salamov A."/>
            <person name="Sun H."/>
            <person name="Lowry S."/>
            <person name="LaButti K."/>
            <person name="Han J."/>
            <person name="Copeland A."/>
            <person name="Lindquist E."/>
            <person name="Barry K."/>
            <person name="Schmutz J."/>
            <person name="Baker S.E."/>
            <person name="Ciuffetti L.M."/>
            <person name="Grigoriev I.V."/>
            <person name="Zhong S."/>
            <person name="Turgeon B.G."/>
        </authorList>
    </citation>
    <scope>NUCLEOTIDE SEQUENCE [LARGE SCALE GENOMIC DNA]</scope>
    <source>
        <strain evidence="1 2">ATCC 44560</strain>
    </source>
</reference>
<feature type="non-terminal residue" evidence="1">
    <location>
        <position position="1"/>
    </location>
</feature>
<dbReference type="HOGENOM" id="CLU_3129634_0_0_1"/>
<gene>
    <name evidence="1" type="ORF">COCMIDRAFT_58970</name>
</gene>
<proteinExistence type="predicted"/>
<feature type="non-terminal residue" evidence="1">
    <location>
        <position position="50"/>
    </location>
</feature>
<dbReference type="OrthoDB" id="10364488at2759"/>
<dbReference type="Proteomes" id="UP000054032">
    <property type="component" value="Unassembled WGS sequence"/>
</dbReference>
<organism evidence="1 2">
    <name type="scientific">Bipolaris oryzae ATCC 44560</name>
    <dbReference type="NCBI Taxonomy" id="930090"/>
    <lineage>
        <taxon>Eukaryota</taxon>
        <taxon>Fungi</taxon>
        <taxon>Dikarya</taxon>
        <taxon>Ascomycota</taxon>
        <taxon>Pezizomycotina</taxon>
        <taxon>Dothideomycetes</taxon>
        <taxon>Pleosporomycetidae</taxon>
        <taxon>Pleosporales</taxon>
        <taxon>Pleosporineae</taxon>
        <taxon>Pleosporaceae</taxon>
        <taxon>Bipolaris</taxon>
    </lineage>
</organism>
<evidence type="ECO:0000313" key="2">
    <source>
        <dbReference type="Proteomes" id="UP000054032"/>
    </source>
</evidence>
<protein>
    <submittedName>
        <fullName evidence="1">Uncharacterized protein</fullName>
    </submittedName>
</protein>
<dbReference type="KEGG" id="bor:COCMIDRAFT_58970"/>
<dbReference type="AlphaFoldDB" id="W6ZE99"/>
<dbReference type="RefSeq" id="XP_007687697.1">
    <property type="nucleotide sequence ID" value="XM_007689507.1"/>
</dbReference>